<evidence type="ECO:0000256" key="1">
    <source>
        <dbReference type="ARBA" id="ARBA00013235"/>
    </source>
</evidence>
<dbReference type="InterPro" id="IPR001451">
    <property type="entry name" value="Hexapep"/>
</dbReference>
<keyword evidence="4" id="KW-0046">Antibiotic resistance</keyword>
<dbReference type="Pfam" id="PF14602">
    <property type="entry name" value="Hexapep_2"/>
    <property type="match status" value="1"/>
</dbReference>
<proteinExistence type="predicted"/>
<dbReference type="OrthoDB" id="9801697at2"/>
<sequence>MAFYTRKELEELGFKYIGKNVKISNRASIYNHELISIGDNSRIDDFCVLSGKITIGKNVHIAVYCNMAGGEKGIVMEDFSGLAYGVNVFTQSDDYTGLTLTNPTIPDKYKKETKKPIFINKHVIIGAGSMIFPGVTIEEGCSVGAMSMVTKNTKPWKIYSGIPARPINDRKKDMLDLERQYLEELKL</sequence>
<dbReference type="STRING" id="1121476.SAMN02745751_03216"/>
<evidence type="ECO:0000256" key="6">
    <source>
        <dbReference type="ARBA" id="ARBA00047633"/>
    </source>
</evidence>
<name>A0A1M6LMP5_9FIRM</name>
<dbReference type="Proteomes" id="UP000184052">
    <property type="component" value="Unassembled WGS sequence"/>
</dbReference>
<evidence type="ECO:0000256" key="4">
    <source>
        <dbReference type="ARBA" id="ARBA00023251"/>
    </source>
</evidence>
<evidence type="ECO:0000256" key="5">
    <source>
        <dbReference type="ARBA" id="ARBA00023315"/>
    </source>
</evidence>
<reference evidence="7 8" key="1">
    <citation type="submission" date="2016-11" db="EMBL/GenBank/DDBJ databases">
        <authorList>
            <person name="Jaros S."/>
            <person name="Januszkiewicz K."/>
            <person name="Wedrychowicz H."/>
        </authorList>
    </citation>
    <scope>NUCLEOTIDE SEQUENCE [LARGE SCALE GENOMIC DNA]</scope>
    <source>
        <strain evidence="7 8">DSM 17477</strain>
    </source>
</reference>
<dbReference type="PANTHER" id="PTHR43300:SF12">
    <property type="entry name" value="CHLORAMPHENICOL ACETYLTRANSFERASE"/>
    <property type="match status" value="1"/>
</dbReference>
<dbReference type="CDD" id="cd04647">
    <property type="entry name" value="LbH_MAT_like"/>
    <property type="match status" value="1"/>
</dbReference>
<evidence type="ECO:0000313" key="7">
    <source>
        <dbReference type="EMBL" id="SHJ72382.1"/>
    </source>
</evidence>
<dbReference type="RefSeq" id="WP_073050582.1">
    <property type="nucleotide sequence ID" value="NZ_FQZL01000033.1"/>
</dbReference>
<keyword evidence="8" id="KW-1185">Reference proteome</keyword>
<dbReference type="PANTHER" id="PTHR43300">
    <property type="entry name" value="ACETYLTRANSFERASE"/>
    <property type="match status" value="1"/>
</dbReference>
<dbReference type="SUPFAM" id="SSF51161">
    <property type="entry name" value="Trimeric LpxA-like enzymes"/>
    <property type="match status" value="1"/>
</dbReference>
<organism evidence="7 8">
    <name type="scientific">Dethiosulfatibacter aminovorans DSM 17477</name>
    <dbReference type="NCBI Taxonomy" id="1121476"/>
    <lineage>
        <taxon>Bacteria</taxon>
        <taxon>Bacillati</taxon>
        <taxon>Bacillota</taxon>
        <taxon>Tissierellia</taxon>
        <taxon>Dethiosulfatibacter</taxon>
    </lineage>
</organism>
<keyword evidence="3 7" id="KW-0808">Transferase</keyword>
<evidence type="ECO:0000313" key="8">
    <source>
        <dbReference type="Proteomes" id="UP000184052"/>
    </source>
</evidence>
<dbReference type="GO" id="GO:0008811">
    <property type="term" value="F:chloramphenicol O-acetyltransferase activity"/>
    <property type="evidence" value="ECO:0007669"/>
    <property type="project" value="UniProtKB-EC"/>
</dbReference>
<dbReference type="GO" id="GO:0046677">
    <property type="term" value="P:response to antibiotic"/>
    <property type="evidence" value="ECO:0007669"/>
    <property type="project" value="UniProtKB-KW"/>
</dbReference>
<dbReference type="InterPro" id="IPR011004">
    <property type="entry name" value="Trimer_LpxA-like_sf"/>
</dbReference>
<protein>
    <recommendedName>
        <fullName evidence="2">Chloramphenicol acetyltransferase</fullName>
        <ecNumber evidence="1">2.3.1.28</ecNumber>
    </recommendedName>
</protein>
<dbReference type="InterPro" id="IPR050179">
    <property type="entry name" value="Trans_hexapeptide_repeat"/>
</dbReference>
<accession>A0A1M6LMP5</accession>
<dbReference type="Gene3D" id="2.160.10.10">
    <property type="entry name" value="Hexapeptide repeat proteins"/>
    <property type="match status" value="1"/>
</dbReference>
<evidence type="ECO:0000256" key="3">
    <source>
        <dbReference type="ARBA" id="ARBA00022679"/>
    </source>
</evidence>
<evidence type="ECO:0000256" key="2">
    <source>
        <dbReference type="ARBA" id="ARBA00020291"/>
    </source>
</evidence>
<dbReference type="AlphaFoldDB" id="A0A1M6LMP5"/>
<keyword evidence="5" id="KW-0012">Acyltransferase</keyword>
<dbReference type="EMBL" id="FQZL01000033">
    <property type="protein sequence ID" value="SHJ72382.1"/>
    <property type="molecule type" value="Genomic_DNA"/>
</dbReference>
<gene>
    <name evidence="7" type="ORF">SAMN02745751_03216</name>
</gene>
<comment type="catalytic activity">
    <reaction evidence="6">
        <text>chloramphenicol + acetyl-CoA = chloramphenicol 3-acetate + CoA</text>
        <dbReference type="Rhea" id="RHEA:18421"/>
        <dbReference type="ChEBI" id="CHEBI:16730"/>
        <dbReference type="ChEBI" id="CHEBI:17698"/>
        <dbReference type="ChEBI" id="CHEBI:57287"/>
        <dbReference type="ChEBI" id="CHEBI:57288"/>
        <dbReference type="EC" id="2.3.1.28"/>
    </reaction>
</comment>
<dbReference type="EC" id="2.3.1.28" evidence="1"/>